<dbReference type="Pfam" id="PF08713">
    <property type="entry name" value="DNA_alkylation"/>
    <property type="match status" value="1"/>
</dbReference>
<protein>
    <submittedName>
        <fullName evidence="1">DNA alkylation repair protein</fullName>
    </submittedName>
</protein>
<gene>
    <name evidence="1" type="ORF">IQ266_26725</name>
</gene>
<organism evidence="1 2">
    <name type="scientific">Romeriopsis navalis LEGE 11480</name>
    <dbReference type="NCBI Taxonomy" id="2777977"/>
    <lineage>
        <taxon>Bacteria</taxon>
        <taxon>Bacillati</taxon>
        <taxon>Cyanobacteriota</taxon>
        <taxon>Cyanophyceae</taxon>
        <taxon>Leptolyngbyales</taxon>
        <taxon>Leptolyngbyaceae</taxon>
        <taxon>Romeriopsis</taxon>
        <taxon>Romeriopsis navalis</taxon>
    </lineage>
</organism>
<dbReference type="InterPro" id="IPR016024">
    <property type="entry name" value="ARM-type_fold"/>
</dbReference>
<name>A0A928Z751_9CYAN</name>
<keyword evidence="2" id="KW-1185">Reference proteome</keyword>
<sequence>MVKNEGEIYARAIARWQNAENLWQRHASCIPFVSLAKSGDTNFPGFTDLMLEICQTVMQSPERFSQTAAGWLLRELWLAAPERVVASIEAQISQFSSEGLRYATEKMPRTEQLRLRSLRKTTLANFR</sequence>
<dbReference type="SUPFAM" id="SSF48371">
    <property type="entry name" value="ARM repeat"/>
    <property type="match status" value="1"/>
</dbReference>
<dbReference type="EMBL" id="JADEXQ010000179">
    <property type="protein sequence ID" value="MBE9033333.1"/>
    <property type="molecule type" value="Genomic_DNA"/>
</dbReference>
<evidence type="ECO:0000313" key="2">
    <source>
        <dbReference type="Proteomes" id="UP000625316"/>
    </source>
</evidence>
<proteinExistence type="predicted"/>
<dbReference type="Gene3D" id="1.25.10.90">
    <property type="match status" value="1"/>
</dbReference>
<reference evidence="1" key="1">
    <citation type="submission" date="2020-10" db="EMBL/GenBank/DDBJ databases">
        <authorList>
            <person name="Castelo-Branco R."/>
            <person name="Eusebio N."/>
            <person name="Adriana R."/>
            <person name="Vieira A."/>
            <person name="Brugerolle De Fraissinette N."/>
            <person name="Rezende De Castro R."/>
            <person name="Schneider M.P."/>
            <person name="Vasconcelos V."/>
            <person name="Leao P.N."/>
        </authorList>
    </citation>
    <scope>NUCLEOTIDE SEQUENCE</scope>
    <source>
        <strain evidence="1">LEGE 11480</strain>
    </source>
</reference>
<dbReference type="RefSeq" id="WP_264328141.1">
    <property type="nucleotide sequence ID" value="NZ_JADEXQ010000179.1"/>
</dbReference>
<dbReference type="PANTHER" id="PTHR34070:SF1">
    <property type="entry name" value="DNA ALKYLATION REPAIR PROTEIN"/>
    <property type="match status" value="1"/>
</dbReference>
<dbReference type="PANTHER" id="PTHR34070">
    <property type="entry name" value="ARMADILLO-TYPE FOLD"/>
    <property type="match status" value="1"/>
</dbReference>
<dbReference type="AlphaFoldDB" id="A0A928Z751"/>
<accession>A0A928Z751</accession>
<comment type="caution">
    <text evidence="1">The sequence shown here is derived from an EMBL/GenBank/DDBJ whole genome shotgun (WGS) entry which is preliminary data.</text>
</comment>
<evidence type="ECO:0000313" key="1">
    <source>
        <dbReference type="EMBL" id="MBE9033333.1"/>
    </source>
</evidence>
<dbReference type="Proteomes" id="UP000625316">
    <property type="component" value="Unassembled WGS sequence"/>
</dbReference>
<dbReference type="InterPro" id="IPR014825">
    <property type="entry name" value="DNA_alkylation"/>
</dbReference>